<feature type="domain" description="OB" evidence="4">
    <location>
        <begin position="48"/>
        <end position="112"/>
    </location>
</feature>
<protein>
    <recommendedName>
        <fullName evidence="2">Error-prone DNA polymerase</fullName>
    </recommendedName>
</protein>
<dbReference type="GO" id="GO:0008408">
    <property type="term" value="F:3'-5' exonuclease activity"/>
    <property type="evidence" value="ECO:0007669"/>
    <property type="project" value="InterPro"/>
</dbReference>
<proteinExistence type="inferred from homology"/>
<evidence type="ECO:0000256" key="3">
    <source>
        <dbReference type="ARBA" id="ARBA00022490"/>
    </source>
</evidence>
<dbReference type="Proteomes" id="UP000471082">
    <property type="component" value="Unassembled WGS sequence"/>
</dbReference>
<dbReference type="GO" id="GO:0006260">
    <property type="term" value="P:DNA replication"/>
    <property type="evidence" value="ECO:0007669"/>
    <property type="project" value="InterPro"/>
</dbReference>
<comment type="similarity">
    <text evidence="1">Belongs to the DNA polymerase type-C family. DnaE2 subfamily.</text>
</comment>
<dbReference type="AlphaFoldDB" id="A0A7X5N243"/>
<evidence type="ECO:0000256" key="2">
    <source>
        <dbReference type="ARBA" id="ARBA00017273"/>
    </source>
</evidence>
<dbReference type="InterPro" id="IPR004365">
    <property type="entry name" value="NA-bd_OB_tRNA"/>
</dbReference>
<comment type="caution">
    <text evidence="5">The sequence shown here is derived from an EMBL/GenBank/DDBJ whole genome shotgun (WGS) entry which is preliminary data.</text>
</comment>
<dbReference type="PANTHER" id="PTHR32294">
    <property type="entry name" value="DNA POLYMERASE III SUBUNIT ALPHA"/>
    <property type="match status" value="1"/>
</dbReference>
<name>A0A7X5N243_XANPE</name>
<dbReference type="InterPro" id="IPR004805">
    <property type="entry name" value="DnaE2/DnaE/PolC"/>
</dbReference>
<sequence>AGEEILADYRSVGLSLRQHPMALLRPQMQQRRILGLRDLQGRRHGSGVHVAGLVTQRQRPATAKGTIFVTLEDEHGMINVIVWSHLALRRRRALLESRLLAVRGRWERVDGVEHLIAGDLHDLSDLLGEMQLPSRDFH</sequence>
<organism evidence="5 6">
    <name type="scientific">Xanthomonas perforans</name>
    <dbReference type="NCBI Taxonomy" id="442694"/>
    <lineage>
        <taxon>Bacteria</taxon>
        <taxon>Pseudomonadati</taxon>
        <taxon>Pseudomonadota</taxon>
        <taxon>Gammaproteobacteria</taxon>
        <taxon>Lysobacterales</taxon>
        <taxon>Lysobacteraceae</taxon>
        <taxon>Xanthomonas</taxon>
    </lineage>
</organism>
<dbReference type="PANTHER" id="PTHR32294:SF4">
    <property type="entry name" value="ERROR-PRONE DNA POLYMERASE"/>
    <property type="match status" value="1"/>
</dbReference>
<keyword evidence="3" id="KW-0963">Cytoplasm</keyword>
<keyword evidence="5" id="KW-0808">Transferase</keyword>
<dbReference type="GO" id="GO:0003676">
    <property type="term" value="F:nucleic acid binding"/>
    <property type="evidence" value="ECO:0007669"/>
    <property type="project" value="InterPro"/>
</dbReference>
<evidence type="ECO:0000313" key="5">
    <source>
        <dbReference type="EMBL" id="NEL80066.1"/>
    </source>
</evidence>
<gene>
    <name evidence="5" type="primary">dnaE2</name>
    <name evidence="5" type="ORF">G3W61_27945</name>
</gene>
<feature type="non-terminal residue" evidence="5">
    <location>
        <position position="1"/>
    </location>
</feature>
<accession>A0A7X5N243</accession>
<dbReference type="CDD" id="cd04485">
    <property type="entry name" value="DnaE_OBF"/>
    <property type="match status" value="1"/>
</dbReference>
<dbReference type="EMBL" id="JAAGYU010001211">
    <property type="protein sequence ID" value="NEL80066.1"/>
    <property type="molecule type" value="Genomic_DNA"/>
</dbReference>
<reference evidence="5 6" key="1">
    <citation type="submission" date="2019-11" db="EMBL/GenBank/DDBJ databases">
        <title>Genome-resolved metagenomics to study the prevalence of co-infection and intraspecific heterogeneity among plant pathogen metapopulations.</title>
        <authorList>
            <person name="Newberry E."/>
            <person name="Bhandari R."/>
            <person name="Kemble J."/>
            <person name="Sikora E."/>
            <person name="Potnis N."/>
        </authorList>
    </citation>
    <scope>NUCLEOTIDE SEQUENCE [LARGE SCALE GENOMIC DNA]</scope>
    <source>
        <strain evidence="5">Xp_Tom_Tuscaloosa_18b</strain>
    </source>
</reference>
<keyword evidence="5" id="KW-0548">Nucleotidyltransferase</keyword>
<evidence type="ECO:0000313" key="6">
    <source>
        <dbReference type="Proteomes" id="UP000471082"/>
    </source>
</evidence>
<dbReference type="Pfam" id="PF01336">
    <property type="entry name" value="tRNA_anti-codon"/>
    <property type="match status" value="1"/>
</dbReference>
<dbReference type="GO" id="GO:0016779">
    <property type="term" value="F:nucleotidyltransferase activity"/>
    <property type="evidence" value="ECO:0007669"/>
    <property type="project" value="UniProtKB-KW"/>
</dbReference>
<evidence type="ECO:0000256" key="1">
    <source>
        <dbReference type="ARBA" id="ARBA00007391"/>
    </source>
</evidence>
<evidence type="ECO:0000259" key="4">
    <source>
        <dbReference type="Pfam" id="PF01336"/>
    </source>
</evidence>